<accession>X0RKA7</accession>
<dbReference type="InterPro" id="IPR056920">
    <property type="entry name" value="PRTase-CE"/>
</dbReference>
<name>X0RKA7_9ZZZZ</name>
<feature type="domain" description="PRTase-CE" evidence="1">
    <location>
        <begin position="19"/>
        <end position="57"/>
    </location>
</feature>
<gene>
    <name evidence="2" type="ORF">S01H1_10107</name>
</gene>
<evidence type="ECO:0000259" key="1">
    <source>
        <dbReference type="Pfam" id="PF24390"/>
    </source>
</evidence>
<feature type="non-terminal residue" evidence="2">
    <location>
        <position position="1"/>
    </location>
</feature>
<dbReference type="EMBL" id="BARS01005165">
    <property type="protein sequence ID" value="GAF69223.1"/>
    <property type="molecule type" value="Genomic_DNA"/>
</dbReference>
<comment type="caution">
    <text evidence="2">The sequence shown here is derived from an EMBL/GenBank/DDBJ whole genome shotgun (WGS) entry which is preliminary data.</text>
</comment>
<dbReference type="Pfam" id="PF24390">
    <property type="entry name" value="PRTase-CE"/>
    <property type="match status" value="1"/>
</dbReference>
<dbReference type="AlphaFoldDB" id="X0RKA7"/>
<evidence type="ECO:0000313" key="2">
    <source>
        <dbReference type="EMBL" id="GAF69223.1"/>
    </source>
</evidence>
<protein>
    <recommendedName>
        <fullName evidence="1">PRTase-CE domain-containing protein</fullName>
    </recommendedName>
</protein>
<organism evidence="2">
    <name type="scientific">marine sediment metagenome</name>
    <dbReference type="NCBI Taxonomy" id="412755"/>
    <lineage>
        <taxon>unclassified sequences</taxon>
        <taxon>metagenomes</taxon>
        <taxon>ecological metagenomes</taxon>
    </lineage>
</organism>
<proteinExistence type="predicted"/>
<sequence length="58" mass="6816">ELKEFLKTLDPSHCNGFFGTEEYLVVLEWNTPNSTISCLWKNSIKQKGKKWIPLYPRS</sequence>
<reference evidence="2" key="1">
    <citation type="journal article" date="2014" name="Front. Microbiol.">
        <title>High frequency of phylogenetically diverse reductive dehalogenase-homologous genes in deep subseafloor sedimentary metagenomes.</title>
        <authorList>
            <person name="Kawai M."/>
            <person name="Futagami T."/>
            <person name="Toyoda A."/>
            <person name="Takaki Y."/>
            <person name="Nishi S."/>
            <person name="Hori S."/>
            <person name="Arai W."/>
            <person name="Tsubouchi T."/>
            <person name="Morono Y."/>
            <person name="Uchiyama I."/>
            <person name="Ito T."/>
            <person name="Fujiyama A."/>
            <person name="Inagaki F."/>
            <person name="Takami H."/>
        </authorList>
    </citation>
    <scope>NUCLEOTIDE SEQUENCE</scope>
    <source>
        <strain evidence="2">Expedition CK06-06</strain>
    </source>
</reference>